<dbReference type="EMBL" id="CP042467">
    <property type="protein sequence ID" value="QED29953.1"/>
    <property type="molecule type" value="Genomic_DNA"/>
</dbReference>
<dbReference type="SUPFAM" id="SSF51735">
    <property type="entry name" value="NAD(P)-binding Rossmann-fold domains"/>
    <property type="match status" value="1"/>
</dbReference>
<protein>
    <submittedName>
        <fullName evidence="2">NAD(P)-dependent oxidoreductase</fullName>
    </submittedName>
</protein>
<evidence type="ECO:0000313" key="3">
    <source>
        <dbReference type="Proteomes" id="UP000321595"/>
    </source>
</evidence>
<dbReference type="InterPro" id="IPR001509">
    <property type="entry name" value="Epimerase_deHydtase"/>
</dbReference>
<dbReference type="InterPro" id="IPR036291">
    <property type="entry name" value="NAD(P)-bd_dom_sf"/>
</dbReference>
<gene>
    <name evidence="2" type="ORF">FRD01_22490</name>
</gene>
<evidence type="ECO:0000259" key="1">
    <source>
        <dbReference type="Pfam" id="PF01370"/>
    </source>
</evidence>
<evidence type="ECO:0000313" key="2">
    <source>
        <dbReference type="EMBL" id="QED29953.1"/>
    </source>
</evidence>
<dbReference type="OrthoDB" id="9801785at2"/>
<proteinExistence type="predicted"/>
<dbReference type="Gene3D" id="3.40.50.720">
    <property type="entry name" value="NAD(P)-binding Rossmann-like Domain"/>
    <property type="match status" value="1"/>
</dbReference>
<organism evidence="2 3">
    <name type="scientific">Microvenator marinus</name>
    <dbReference type="NCBI Taxonomy" id="2600177"/>
    <lineage>
        <taxon>Bacteria</taxon>
        <taxon>Deltaproteobacteria</taxon>
        <taxon>Bradymonadales</taxon>
        <taxon>Microvenatoraceae</taxon>
        <taxon>Microvenator</taxon>
    </lineage>
</organism>
<accession>A0A5B8Y0T5</accession>
<sequence length="307" mass="33129">MVGKVLITGSSGLVGSVLRHTLESKGIEVVGFDLRAAGREHGDVCDASSLYHAISTCDGVIHLAAVSRVIWGEEDPARCKQVNLGGLRNVLTHAKDSTNDPWVVFASSREVYGQPQTLPTSENEPLAPVNVYGHTKVEGENLVQSARACGLKASVIRLSNVFGRRSDHHDRVVPAFARQAVAGETLRVDGASHTFDFTYVDDVADGIATLVDLMGSKEGAPPPIHFVSGVPTTLGQLANMAIELAESHARVQLSAPRNFDVAQFYGNPSRAIQILGWRAETSVREGLERLIDAYRNEQTLNKIEEQA</sequence>
<name>A0A5B8Y0T5_9DELT</name>
<dbReference type="KEGG" id="bbae:FRD01_22490"/>
<dbReference type="RefSeq" id="WP_146963202.1">
    <property type="nucleotide sequence ID" value="NZ_CP042467.1"/>
</dbReference>
<dbReference type="InterPro" id="IPR050177">
    <property type="entry name" value="Lipid_A_modif_metabolic_enz"/>
</dbReference>
<dbReference type="Pfam" id="PF01370">
    <property type="entry name" value="Epimerase"/>
    <property type="match status" value="1"/>
</dbReference>
<dbReference type="PANTHER" id="PTHR43245">
    <property type="entry name" value="BIFUNCTIONAL POLYMYXIN RESISTANCE PROTEIN ARNA"/>
    <property type="match status" value="1"/>
</dbReference>
<keyword evidence="3" id="KW-1185">Reference proteome</keyword>
<dbReference type="Proteomes" id="UP000321595">
    <property type="component" value="Chromosome"/>
</dbReference>
<reference evidence="2 3" key="1">
    <citation type="submission" date="2019-08" db="EMBL/GenBank/DDBJ databases">
        <authorList>
            <person name="Liang Q."/>
        </authorList>
    </citation>
    <scope>NUCLEOTIDE SEQUENCE [LARGE SCALE GENOMIC DNA]</scope>
    <source>
        <strain evidence="2 3">V1718</strain>
    </source>
</reference>
<dbReference type="AlphaFoldDB" id="A0A5B8Y0T5"/>
<feature type="domain" description="NAD-dependent epimerase/dehydratase" evidence="1">
    <location>
        <begin position="5"/>
        <end position="212"/>
    </location>
</feature>